<sequence>MSTVELNPCFSRKCKISVRVKSSSCRAAYSFSLTDASGPKRWNLSTFSEGRPSRNSRAAARSCWVYSLVFAMKSAPYVS</sequence>
<gene>
    <name evidence="1" type="ORF">KPSA3_07648</name>
</gene>
<comment type="caution">
    <text evidence="1">The sequence shown here is derived from an EMBL/GenBank/DDBJ whole genome shotgun (WGS) entry which is preliminary data.</text>
</comment>
<evidence type="ECO:0000313" key="2">
    <source>
        <dbReference type="Proteomes" id="UP000248291"/>
    </source>
</evidence>
<accession>A0AAN4QCN6</accession>
<dbReference type="Proteomes" id="UP000248291">
    <property type="component" value="Unassembled WGS sequence"/>
</dbReference>
<organism evidence="1 2">
    <name type="scientific">Pseudomonas syringae pv. actinidiae</name>
    <dbReference type="NCBI Taxonomy" id="103796"/>
    <lineage>
        <taxon>Bacteria</taxon>
        <taxon>Pseudomonadati</taxon>
        <taxon>Pseudomonadota</taxon>
        <taxon>Gammaproteobacteria</taxon>
        <taxon>Pseudomonadales</taxon>
        <taxon>Pseudomonadaceae</taxon>
        <taxon>Pseudomonas</taxon>
        <taxon>Pseudomonas syringae</taxon>
    </lineage>
</organism>
<name>A0AAN4QCN6_PSESF</name>
<reference evidence="1 2" key="1">
    <citation type="submission" date="2018-04" db="EMBL/GenBank/DDBJ databases">
        <title>Draft genome sequence of Pseudomonas syringae pv. actinidiae biovar 3 strains isolated from kiwifruit in Kagawa prefecture.</title>
        <authorList>
            <person name="Tabuchi M."/>
            <person name="Saito M."/>
            <person name="Fujiwara S."/>
            <person name="Sasa N."/>
            <person name="Akimitsu K."/>
            <person name="Gomi K."/>
            <person name="Konishi-Sugita S."/>
            <person name="Hamano K."/>
            <person name="Kataoka I."/>
        </authorList>
    </citation>
    <scope>NUCLEOTIDE SEQUENCE [LARGE SCALE GENOMIC DNA]</scope>
    <source>
        <strain evidence="1 2">MAFF212211</strain>
    </source>
</reference>
<dbReference type="EMBL" id="BGKA01000324">
    <property type="protein sequence ID" value="GBH21598.1"/>
    <property type="molecule type" value="Genomic_DNA"/>
</dbReference>
<protein>
    <submittedName>
        <fullName evidence="1">Uncharacterized protein</fullName>
    </submittedName>
</protein>
<evidence type="ECO:0000313" key="1">
    <source>
        <dbReference type="EMBL" id="GBH21598.1"/>
    </source>
</evidence>
<proteinExistence type="predicted"/>
<dbReference type="AlphaFoldDB" id="A0AAN4QCN6"/>